<evidence type="ECO:0000256" key="3">
    <source>
        <dbReference type="ARBA" id="ARBA00022475"/>
    </source>
</evidence>
<keyword evidence="4 7" id="KW-0812">Transmembrane</keyword>
<dbReference type="GO" id="GO:0022857">
    <property type="term" value="F:transmembrane transporter activity"/>
    <property type="evidence" value="ECO:0007669"/>
    <property type="project" value="InterPro"/>
</dbReference>
<dbReference type="Proteomes" id="UP000077280">
    <property type="component" value="Unassembled WGS sequence"/>
</dbReference>
<feature type="transmembrane region" description="Helical" evidence="7">
    <location>
        <begin position="12"/>
        <end position="36"/>
    </location>
</feature>
<feature type="transmembrane region" description="Helical" evidence="7">
    <location>
        <begin position="359"/>
        <end position="382"/>
    </location>
</feature>
<evidence type="ECO:0000256" key="7">
    <source>
        <dbReference type="SAM" id="Phobius"/>
    </source>
</evidence>
<dbReference type="PROSITE" id="PS50850">
    <property type="entry name" value="MFS"/>
    <property type="match status" value="1"/>
</dbReference>
<keyword evidence="6 7" id="KW-0472">Membrane</keyword>
<feature type="transmembrane region" description="Helical" evidence="7">
    <location>
        <begin position="291"/>
        <end position="310"/>
    </location>
</feature>
<evidence type="ECO:0000256" key="6">
    <source>
        <dbReference type="ARBA" id="ARBA00023136"/>
    </source>
</evidence>
<evidence type="ECO:0000256" key="2">
    <source>
        <dbReference type="ARBA" id="ARBA00022448"/>
    </source>
</evidence>
<evidence type="ECO:0000256" key="4">
    <source>
        <dbReference type="ARBA" id="ARBA00022692"/>
    </source>
</evidence>
<feature type="transmembrane region" description="Helical" evidence="7">
    <location>
        <begin position="322"/>
        <end position="347"/>
    </location>
</feature>
<protein>
    <submittedName>
        <fullName evidence="9">MFS transporter</fullName>
    </submittedName>
</protein>
<dbReference type="EMBL" id="LXND01000091">
    <property type="protein sequence ID" value="OAD63070.1"/>
    <property type="molecule type" value="Genomic_DNA"/>
</dbReference>
<gene>
    <name evidence="10" type="ORF">A7K95_10585</name>
    <name evidence="9" type="ORF">GA842_01470</name>
</gene>
<evidence type="ECO:0000256" key="5">
    <source>
        <dbReference type="ARBA" id="ARBA00022989"/>
    </source>
</evidence>
<keyword evidence="3" id="KW-1003">Cell membrane</keyword>
<feature type="transmembrane region" description="Helical" evidence="7">
    <location>
        <begin position="42"/>
        <end position="65"/>
    </location>
</feature>
<feature type="transmembrane region" description="Helical" evidence="7">
    <location>
        <begin position="146"/>
        <end position="165"/>
    </location>
</feature>
<dbReference type="PANTHER" id="PTHR43266:SF2">
    <property type="entry name" value="MAJOR FACILITATOR SUPERFAMILY (MFS) PROFILE DOMAIN-CONTAINING PROTEIN"/>
    <property type="match status" value="1"/>
</dbReference>
<feature type="transmembrane region" description="Helical" evidence="7">
    <location>
        <begin position="105"/>
        <end position="125"/>
    </location>
</feature>
<feature type="transmembrane region" description="Helical" evidence="7">
    <location>
        <begin position="264"/>
        <end position="284"/>
    </location>
</feature>
<reference evidence="10 11" key="1">
    <citation type="submission" date="2016-05" db="EMBL/GenBank/DDBJ databases">
        <title>Draft genome sequence of Pediococcus parvulus 2.6, a probiotic beta-glucan producer strain.</title>
        <authorList>
            <person name="Mohedano M.L."/>
            <person name="Perez-Ramos A."/>
            <person name="Duenas M.T."/>
            <person name="Lamontanara A."/>
            <person name="Orru L."/>
            <person name="Spano G."/>
            <person name="Capozzi V."/>
            <person name="Lopez P."/>
        </authorList>
    </citation>
    <scope>NUCLEOTIDE SEQUENCE [LARGE SCALE GENOMIC DNA]</scope>
    <source>
        <strain evidence="10 11">2.6</strain>
    </source>
</reference>
<feature type="transmembrane region" description="Helical" evidence="7">
    <location>
        <begin position="171"/>
        <end position="190"/>
    </location>
</feature>
<evidence type="ECO:0000313" key="11">
    <source>
        <dbReference type="Proteomes" id="UP000077280"/>
    </source>
</evidence>
<name>A0AAP5TBF7_9LACO</name>
<comment type="caution">
    <text evidence="9">The sequence shown here is derived from an EMBL/GenBank/DDBJ whole genome shotgun (WGS) entry which is preliminary data.</text>
</comment>
<evidence type="ECO:0000259" key="8">
    <source>
        <dbReference type="PROSITE" id="PS50850"/>
    </source>
</evidence>
<organism evidence="9 12">
    <name type="scientific">Pediococcus parvulus</name>
    <dbReference type="NCBI Taxonomy" id="54062"/>
    <lineage>
        <taxon>Bacteria</taxon>
        <taxon>Bacillati</taxon>
        <taxon>Bacillota</taxon>
        <taxon>Bacilli</taxon>
        <taxon>Lactobacillales</taxon>
        <taxon>Lactobacillaceae</taxon>
        <taxon>Pediococcus</taxon>
    </lineage>
</organism>
<evidence type="ECO:0000313" key="9">
    <source>
        <dbReference type="EMBL" id="MDV7693566.1"/>
    </source>
</evidence>
<reference evidence="9" key="2">
    <citation type="submission" date="2019-10" db="EMBL/GenBank/DDBJ databases">
        <title>Malate fermentation in French cider.</title>
        <authorList>
            <person name="Cousin F.J."/>
            <person name="Medina Fernandez S."/>
            <person name="Misery B."/>
            <person name="Laplace J.-M."/>
            <person name="Cretenet M."/>
        </authorList>
    </citation>
    <scope>NUCLEOTIDE SEQUENCE</scope>
    <source>
        <strain evidence="9">UCMA15901</strain>
    </source>
</reference>
<sequence>MNKIKLSAQTIRLLIIKFTGGFGSGMLSFATGLYILHRTGSALGMGVSLITGPIISLLLTPFVGFVVDTFNHRKVMIAAQITTSLGLLLFGFTFQLWPAQYFAELIGLIVILQITDNFLSTTLTASLVQLFDSDELQKVNSLNQSVSSLASFLAPIIGALVYTLISIDNFAFIEIGFELIALFTIMFLRFKNAIQEQKPQSTDASSTETVWQNFRAGFQYLRNQRLMRILIISSAAINFFFSAVNVGEPYFLVKTLKLSSTQYGITDSSLAVGMFLGGILLSLMKLKHHPVLISYLNIGFLSLVFIAVGIPEILNLSADINTIYFIALNTLNGIILVFINTPLGMYMQQLIPQHMQGRIFSLTSTISMLLMPLGTIVFGFLFDHLSALPIFAITGILLIIFTTSVVLTLSRQKLLNQSKNSSQPQLPQGISD</sequence>
<proteinExistence type="predicted"/>
<dbReference type="Proteomes" id="UP001275867">
    <property type="component" value="Unassembled WGS sequence"/>
</dbReference>
<feature type="transmembrane region" description="Helical" evidence="7">
    <location>
        <begin position="388"/>
        <end position="409"/>
    </location>
</feature>
<dbReference type="InterPro" id="IPR011701">
    <property type="entry name" value="MFS"/>
</dbReference>
<dbReference type="EMBL" id="WERX01000003">
    <property type="protein sequence ID" value="MDV7693566.1"/>
    <property type="molecule type" value="Genomic_DNA"/>
</dbReference>
<comment type="subcellular location">
    <subcellularLocation>
        <location evidence="1">Cell membrane</location>
        <topology evidence="1">Multi-pass membrane protein</topology>
    </subcellularLocation>
</comment>
<evidence type="ECO:0000313" key="12">
    <source>
        <dbReference type="Proteomes" id="UP001275867"/>
    </source>
</evidence>
<feature type="transmembrane region" description="Helical" evidence="7">
    <location>
        <begin position="77"/>
        <end position="99"/>
    </location>
</feature>
<accession>A0AAP5TBF7</accession>
<dbReference type="InterPro" id="IPR020846">
    <property type="entry name" value="MFS_dom"/>
</dbReference>
<dbReference type="AlphaFoldDB" id="A0AAP5TBF7"/>
<dbReference type="GO" id="GO:0005886">
    <property type="term" value="C:plasma membrane"/>
    <property type="evidence" value="ECO:0007669"/>
    <property type="project" value="UniProtKB-SubCell"/>
</dbReference>
<dbReference type="Pfam" id="PF07690">
    <property type="entry name" value="MFS_1"/>
    <property type="match status" value="1"/>
</dbReference>
<dbReference type="SUPFAM" id="SSF103473">
    <property type="entry name" value="MFS general substrate transporter"/>
    <property type="match status" value="1"/>
</dbReference>
<feature type="transmembrane region" description="Helical" evidence="7">
    <location>
        <begin position="226"/>
        <end position="244"/>
    </location>
</feature>
<keyword evidence="2" id="KW-0813">Transport</keyword>
<keyword evidence="11" id="KW-1185">Reference proteome</keyword>
<dbReference type="CDD" id="cd06173">
    <property type="entry name" value="MFS_MefA_like"/>
    <property type="match status" value="1"/>
</dbReference>
<dbReference type="RefSeq" id="WP_068808444.1">
    <property type="nucleotide sequence ID" value="NZ_CP158977.1"/>
</dbReference>
<dbReference type="PANTHER" id="PTHR43266">
    <property type="entry name" value="MACROLIDE-EFFLUX PROTEIN"/>
    <property type="match status" value="1"/>
</dbReference>
<dbReference type="Gene3D" id="1.20.1250.20">
    <property type="entry name" value="MFS general substrate transporter like domains"/>
    <property type="match status" value="1"/>
</dbReference>
<keyword evidence="5 7" id="KW-1133">Transmembrane helix</keyword>
<dbReference type="InterPro" id="IPR036259">
    <property type="entry name" value="MFS_trans_sf"/>
</dbReference>
<feature type="domain" description="Major facilitator superfamily (MFS) profile" evidence="8">
    <location>
        <begin position="9"/>
        <end position="413"/>
    </location>
</feature>
<evidence type="ECO:0000313" key="10">
    <source>
        <dbReference type="EMBL" id="OAD63070.1"/>
    </source>
</evidence>
<evidence type="ECO:0000256" key="1">
    <source>
        <dbReference type="ARBA" id="ARBA00004651"/>
    </source>
</evidence>